<feature type="domain" description="HTH luxR-type" evidence="1">
    <location>
        <begin position="182"/>
        <end position="236"/>
    </location>
</feature>
<comment type="caution">
    <text evidence="2">The sequence shown here is derived from an EMBL/GenBank/DDBJ whole genome shotgun (WGS) entry which is preliminary data.</text>
</comment>
<dbReference type="Proteomes" id="UP001596263">
    <property type="component" value="Unassembled WGS sequence"/>
</dbReference>
<dbReference type="InterPro" id="IPR036388">
    <property type="entry name" value="WH-like_DNA-bd_sf"/>
</dbReference>
<dbReference type="InterPro" id="IPR016032">
    <property type="entry name" value="Sig_transdc_resp-reg_C-effctor"/>
</dbReference>
<keyword evidence="3" id="KW-1185">Reference proteome</keyword>
<evidence type="ECO:0000313" key="2">
    <source>
        <dbReference type="EMBL" id="MFC5216353.1"/>
    </source>
</evidence>
<organism evidence="2 3">
    <name type="scientific">Streptomyces coerulescens</name>
    <dbReference type="NCBI Taxonomy" id="29304"/>
    <lineage>
        <taxon>Bacteria</taxon>
        <taxon>Bacillati</taxon>
        <taxon>Actinomycetota</taxon>
        <taxon>Actinomycetes</taxon>
        <taxon>Kitasatosporales</taxon>
        <taxon>Streptomycetaceae</taxon>
        <taxon>Streptomyces</taxon>
    </lineage>
</organism>
<evidence type="ECO:0000313" key="3">
    <source>
        <dbReference type="Proteomes" id="UP001596263"/>
    </source>
</evidence>
<dbReference type="SMART" id="SM00421">
    <property type="entry name" value="HTH_LUXR"/>
    <property type="match status" value="1"/>
</dbReference>
<reference evidence="3" key="1">
    <citation type="journal article" date="2019" name="Int. J. Syst. Evol. Microbiol.">
        <title>The Global Catalogue of Microorganisms (GCM) 10K type strain sequencing project: providing services to taxonomists for standard genome sequencing and annotation.</title>
        <authorList>
            <consortium name="The Broad Institute Genomics Platform"/>
            <consortium name="The Broad Institute Genome Sequencing Center for Infectious Disease"/>
            <person name="Wu L."/>
            <person name="Ma J."/>
        </authorList>
    </citation>
    <scope>NUCLEOTIDE SEQUENCE [LARGE SCALE GENOMIC DNA]</scope>
    <source>
        <strain evidence="3">KCTC 42586</strain>
    </source>
</reference>
<evidence type="ECO:0000259" key="1">
    <source>
        <dbReference type="SMART" id="SM00421"/>
    </source>
</evidence>
<dbReference type="SUPFAM" id="SSF56024">
    <property type="entry name" value="Phospholipase D/nuclease"/>
    <property type="match status" value="1"/>
</dbReference>
<name>A0ABW0CM92_STRCD</name>
<dbReference type="InterPro" id="IPR000792">
    <property type="entry name" value="Tscrpt_reg_LuxR_C"/>
</dbReference>
<sequence>MRVLVEEAVSKARDTSGPAGGALAVLPDPSDERIRMSAERLISTARRSVSLALPYRAPTSGRAGVQSLTTLMDRLRQINAAGVTVRILGGPGILDDPHVRRHLDQCGPDTGLHLRISSQRHQAVVIVDESIALLNAEFGRAGRQSLTVRVPAVLRALDTLYTGAWSKATPAAYYRKIFVRSRNEMTRRVLESLFSGSTDEAAAQALGLSVRTYRRHVAGLMQELGAGSRFQAGARAVELGLLEPQLAAG</sequence>
<proteinExistence type="predicted"/>
<dbReference type="RefSeq" id="WP_380855159.1">
    <property type="nucleotide sequence ID" value="NZ_JBHSKM010000012.1"/>
</dbReference>
<gene>
    <name evidence="2" type="ORF">ACFPQ9_21160</name>
</gene>
<protein>
    <recommendedName>
        <fullName evidence="1">HTH luxR-type domain-containing protein</fullName>
    </recommendedName>
</protein>
<dbReference type="SUPFAM" id="SSF46894">
    <property type="entry name" value="C-terminal effector domain of the bipartite response regulators"/>
    <property type="match status" value="1"/>
</dbReference>
<dbReference type="Gene3D" id="1.10.10.10">
    <property type="entry name" value="Winged helix-like DNA-binding domain superfamily/Winged helix DNA-binding domain"/>
    <property type="match status" value="1"/>
</dbReference>
<accession>A0ABW0CM92</accession>
<dbReference type="EMBL" id="JBHSKM010000012">
    <property type="protein sequence ID" value="MFC5216353.1"/>
    <property type="molecule type" value="Genomic_DNA"/>
</dbReference>